<sequence>MSLPFHLQLMLFTKSLKSV</sequence>
<reference evidence="1" key="2">
    <citation type="journal article" date="2015" name="Data Brief">
        <title>Shoot transcriptome of the giant reed, Arundo donax.</title>
        <authorList>
            <person name="Barrero R.A."/>
            <person name="Guerrero F.D."/>
            <person name="Moolhuijzen P."/>
            <person name="Goolsby J.A."/>
            <person name="Tidwell J."/>
            <person name="Bellgard S.E."/>
            <person name="Bellgard M.I."/>
        </authorList>
    </citation>
    <scope>NUCLEOTIDE SEQUENCE</scope>
    <source>
        <tissue evidence="1">Shoot tissue taken approximately 20 cm above the soil surface</tissue>
    </source>
</reference>
<dbReference type="AlphaFoldDB" id="A0A0A9CC23"/>
<proteinExistence type="predicted"/>
<protein>
    <submittedName>
        <fullName evidence="1">Uncharacterized protein</fullName>
    </submittedName>
</protein>
<accession>A0A0A9CC23</accession>
<reference evidence="1" key="1">
    <citation type="submission" date="2014-09" db="EMBL/GenBank/DDBJ databases">
        <authorList>
            <person name="Magalhaes I.L.F."/>
            <person name="Oliveira U."/>
            <person name="Santos F.R."/>
            <person name="Vidigal T.H.D.A."/>
            <person name="Brescovit A.D."/>
            <person name="Santos A.J."/>
        </authorList>
    </citation>
    <scope>NUCLEOTIDE SEQUENCE</scope>
    <source>
        <tissue evidence="1">Shoot tissue taken approximately 20 cm above the soil surface</tissue>
    </source>
</reference>
<evidence type="ECO:0000313" key="1">
    <source>
        <dbReference type="EMBL" id="JAD72003.1"/>
    </source>
</evidence>
<name>A0A0A9CC23_ARUDO</name>
<dbReference type="EMBL" id="GBRH01225892">
    <property type="protein sequence ID" value="JAD72003.1"/>
    <property type="molecule type" value="Transcribed_RNA"/>
</dbReference>
<organism evidence="1">
    <name type="scientific">Arundo donax</name>
    <name type="common">Giant reed</name>
    <name type="synonym">Donax arundinaceus</name>
    <dbReference type="NCBI Taxonomy" id="35708"/>
    <lineage>
        <taxon>Eukaryota</taxon>
        <taxon>Viridiplantae</taxon>
        <taxon>Streptophyta</taxon>
        <taxon>Embryophyta</taxon>
        <taxon>Tracheophyta</taxon>
        <taxon>Spermatophyta</taxon>
        <taxon>Magnoliopsida</taxon>
        <taxon>Liliopsida</taxon>
        <taxon>Poales</taxon>
        <taxon>Poaceae</taxon>
        <taxon>PACMAD clade</taxon>
        <taxon>Arundinoideae</taxon>
        <taxon>Arundineae</taxon>
        <taxon>Arundo</taxon>
    </lineage>
</organism>